<dbReference type="InterPro" id="IPR038765">
    <property type="entry name" value="Papain-like_cys_pep_sf"/>
</dbReference>
<dbReference type="GO" id="GO:0008234">
    <property type="term" value="F:cysteine-type peptidase activity"/>
    <property type="evidence" value="ECO:0007669"/>
    <property type="project" value="UniProtKB-KW"/>
</dbReference>
<reference evidence="8" key="3">
    <citation type="submission" date="2018-01" db="EMBL/GenBank/DDBJ databases">
        <authorList>
            <person name="Gaut B.S."/>
            <person name="Morton B.R."/>
            <person name="Clegg M.T."/>
            <person name="Duvall M.R."/>
        </authorList>
    </citation>
    <scope>NUCLEOTIDE SEQUENCE</scope>
    <source>
        <strain evidence="8">ATCC BAA-2683</strain>
    </source>
</reference>
<dbReference type="AlphaFoldDB" id="A0A1S1N6W6"/>
<dbReference type="PANTHER" id="PTHR47359">
    <property type="entry name" value="PEPTIDOGLYCAN DL-ENDOPEPTIDASE CWLO"/>
    <property type="match status" value="1"/>
</dbReference>
<feature type="domain" description="NlpC/P60" evidence="6">
    <location>
        <begin position="276"/>
        <end position="433"/>
    </location>
</feature>
<evidence type="ECO:0000256" key="3">
    <source>
        <dbReference type="ARBA" id="ARBA00022801"/>
    </source>
</evidence>
<dbReference type="Pfam" id="PF00877">
    <property type="entry name" value="NLPC_P60"/>
    <property type="match status" value="1"/>
</dbReference>
<dbReference type="RefSeq" id="WP_071029182.1">
    <property type="nucleotide sequence ID" value="NZ_MLQM01000176.1"/>
</dbReference>
<comment type="caution">
    <text evidence="7">The sequence shown here is derived from an EMBL/GenBank/DDBJ whole genome shotgun (WGS) entry which is preliminary data.</text>
</comment>
<dbReference type="SUPFAM" id="SSF54001">
    <property type="entry name" value="Cysteine proteinases"/>
    <property type="match status" value="1"/>
</dbReference>
<organism evidence="7 9">
    <name type="scientific">Mycobacterium talmoniae</name>
    <dbReference type="NCBI Taxonomy" id="1858794"/>
    <lineage>
        <taxon>Bacteria</taxon>
        <taxon>Bacillati</taxon>
        <taxon>Actinomycetota</taxon>
        <taxon>Actinomycetes</taxon>
        <taxon>Mycobacteriales</taxon>
        <taxon>Mycobacteriaceae</taxon>
        <taxon>Mycobacterium</taxon>
    </lineage>
</organism>
<name>A0A1S1N6W6_9MYCO</name>
<dbReference type="EC" id="3.4.-.-" evidence="8"/>
<feature type="region of interest" description="Disordered" evidence="5">
    <location>
        <begin position="170"/>
        <end position="243"/>
    </location>
</feature>
<dbReference type="Proteomes" id="UP000179734">
    <property type="component" value="Unassembled WGS sequence"/>
</dbReference>
<dbReference type="EMBL" id="PPEA01000606">
    <property type="protein sequence ID" value="PQM45649.1"/>
    <property type="molecule type" value="Genomic_DNA"/>
</dbReference>
<keyword evidence="3 8" id="KW-0378">Hydrolase</keyword>
<keyword evidence="4" id="KW-0788">Thiol protease</keyword>
<reference evidence="8 10" key="2">
    <citation type="journal article" date="2017" name="Int. J. Syst. Evol. Microbiol.">
        <title>Mycobacterium talmoniae sp. nov., a slowly growing mycobacterium isolated from human respiratory samples.</title>
        <authorList>
            <person name="Davidson R.M."/>
            <person name="DeGroote M.A."/>
            <person name="Marola J.L."/>
            <person name="Buss S."/>
            <person name="Jones V."/>
            <person name="McNeil M.R."/>
            <person name="Freifeld A.G."/>
            <person name="Elaine Epperson L."/>
            <person name="Hasan N.A."/>
            <person name="Jackson M."/>
            <person name="Iwen P.C."/>
            <person name="Salfinger M."/>
            <person name="Strong M."/>
        </authorList>
    </citation>
    <scope>NUCLEOTIDE SEQUENCE [LARGE SCALE GENOMIC DNA]</scope>
    <source>
        <strain evidence="8 10">ATCC BAA-2683</strain>
    </source>
</reference>
<keyword evidence="9" id="KW-1185">Reference proteome</keyword>
<protein>
    <submittedName>
        <fullName evidence="8">Peptidoglycan endopeptidase RipA</fullName>
        <ecNumber evidence="8">3.4.-.-</ecNumber>
    </submittedName>
</protein>
<evidence type="ECO:0000313" key="9">
    <source>
        <dbReference type="Proteomes" id="UP000179734"/>
    </source>
</evidence>
<dbReference type="Gene3D" id="3.90.1720.10">
    <property type="entry name" value="endopeptidase domain like (from Nostoc punctiforme)"/>
    <property type="match status" value="1"/>
</dbReference>
<feature type="compositionally biased region" description="Basic and acidic residues" evidence="5">
    <location>
        <begin position="186"/>
        <end position="198"/>
    </location>
</feature>
<evidence type="ECO:0000256" key="4">
    <source>
        <dbReference type="ARBA" id="ARBA00022807"/>
    </source>
</evidence>
<evidence type="ECO:0000256" key="2">
    <source>
        <dbReference type="ARBA" id="ARBA00022670"/>
    </source>
</evidence>
<feature type="region of interest" description="Disordered" evidence="5">
    <location>
        <begin position="414"/>
        <end position="433"/>
    </location>
</feature>
<reference evidence="7 9" key="1">
    <citation type="submission" date="2016-10" db="EMBL/GenBank/DDBJ databases">
        <title>Genome sequence of Mycobacterium talmonii.</title>
        <authorList>
            <person name="Greninger A.L."/>
            <person name="Elliott B."/>
            <person name="Vasireddy S."/>
            <person name="Vasireddy R."/>
        </authorList>
    </citation>
    <scope>NUCLEOTIDE SEQUENCE [LARGE SCALE GENOMIC DNA]</scope>
    <source>
        <strain evidence="7">MO-5499</strain>
        <strain evidence="9">NE-TNMC-100812</strain>
    </source>
</reference>
<dbReference type="Proteomes" id="UP000238296">
    <property type="component" value="Unassembled WGS sequence"/>
</dbReference>
<comment type="similarity">
    <text evidence="1">Belongs to the peptidase C40 family.</text>
</comment>
<evidence type="ECO:0000313" key="10">
    <source>
        <dbReference type="Proteomes" id="UP000238296"/>
    </source>
</evidence>
<evidence type="ECO:0000313" key="7">
    <source>
        <dbReference type="EMBL" id="OHU96887.1"/>
    </source>
</evidence>
<evidence type="ECO:0000259" key="6">
    <source>
        <dbReference type="PROSITE" id="PS51935"/>
    </source>
</evidence>
<dbReference type="EMBL" id="MLQM01000176">
    <property type="protein sequence ID" value="OHU96887.1"/>
    <property type="molecule type" value="Genomic_DNA"/>
</dbReference>
<proteinExistence type="inferred from homology"/>
<keyword evidence="2" id="KW-0645">Protease</keyword>
<evidence type="ECO:0000256" key="1">
    <source>
        <dbReference type="ARBA" id="ARBA00007074"/>
    </source>
</evidence>
<dbReference type="InterPro" id="IPR051794">
    <property type="entry name" value="PG_Endopeptidase_C40"/>
</dbReference>
<dbReference type="InterPro" id="IPR000064">
    <property type="entry name" value="NLP_P60_dom"/>
</dbReference>
<dbReference type="GO" id="GO:0006508">
    <property type="term" value="P:proteolysis"/>
    <property type="evidence" value="ECO:0007669"/>
    <property type="project" value="UniProtKB-KW"/>
</dbReference>
<gene>
    <name evidence="8" type="primary">ripA_2</name>
    <name evidence="7" type="ORF">BKN37_22605</name>
    <name evidence="8" type="ORF">C1Y40_04180</name>
</gene>
<dbReference type="PROSITE" id="PS51935">
    <property type="entry name" value="NLPC_P60"/>
    <property type="match status" value="1"/>
</dbReference>
<evidence type="ECO:0000256" key="5">
    <source>
        <dbReference type="SAM" id="MobiDB-lite"/>
    </source>
</evidence>
<sequence>MAELTPDDVRHWDLSVIHQMFETVGKLRGSHHELGEALVNGHKRTANWHGEAAEAFREELGKTRTDVDAIGRESDGVYNAVRTAEMWVSGCKASLDDIDATAKGYGWKVTQDWKIDTSKNPPEIGFDDSMAVQQQLLQTELTKLKDHAQIADRDLALALRAAVGDAEVDARGHEVGGQQPQPGQEHPPRDAGSEHRPGVTDVNDPGVAWQPGFDPNKWRNSWHNPLLADNPPGYTGGPGPARDKAWQDYLAHFPTEKDPATGQIPRGFLPNPDAVNDPGLKVVGAAATQLGTSYAWSGGDTSGPGKGVLNRARDGTPIVDESWTYQDNKRVGFDCSGLAEYAAGQARPNVDIGGYTGTQLGSPNLTKIPSGASLTPGDFIFYGPDDARHVGIYIAPDVIINAPGSGLPVQVQERPTTIGPDQTDGVIRGRRLH</sequence>
<evidence type="ECO:0000313" key="8">
    <source>
        <dbReference type="EMBL" id="PQM45649.1"/>
    </source>
</evidence>
<accession>A0A1S1N6W6</accession>
<dbReference type="PANTHER" id="PTHR47359:SF3">
    <property type="entry name" value="NLP_P60 DOMAIN-CONTAINING PROTEIN-RELATED"/>
    <property type="match status" value="1"/>
</dbReference>